<name>A0AA35WH80_GEOBA</name>
<dbReference type="Pfam" id="PF07714">
    <property type="entry name" value="PK_Tyr_Ser-Thr"/>
    <property type="match status" value="1"/>
</dbReference>
<dbReference type="SMART" id="SM00219">
    <property type="entry name" value="TyrKc"/>
    <property type="match status" value="1"/>
</dbReference>
<evidence type="ECO:0000256" key="1">
    <source>
        <dbReference type="ARBA" id="ARBA00004167"/>
    </source>
</evidence>
<dbReference type="PROSITE" id="PS50011">
    <property type="entry name" value="PROTEIN_KINASE_DOM"/>
    <property type="match status" value="1"/>
</dbReference>
<dbReference type="InterPro" id="IPR017441">
    <property type="entry name" value="Protein_kinase_ATP_BS"/>
</dbReference>
<feature type="non-terminal residue" evidence="5">
    <location>
        <position position="351"/>
    </location>
</feature>
<evidence type="ECO:0000256" key="2">
    <source>
        <dbReference type="PROSITE-ProRule" id="PRU10141"/>
    </source>
</evidence>
<dbReference type="InterPro" id="IPR001245">
    <property type="entry name" value="Ser-Thr/Tyr_kinase_cat_dom"/>
</dbReference>
<comment type="caution">
    <text evidence="5">The sequence shown here is derived from an EMBL/GenBank/DDBJ whole genome shotgun (WGS) entry which is preliminary data.</text>
</comment>
<evidence type="ECO:0000313" key="6">
    <source>
        <dbReference type="Proteomes" id="UP001174909"/>
    </source>
</evidence>
<dbReference type="InterPro" id="IPR020635">
    <property type="entry name" value="Tyr_kinase_cat_dom"/>
</dbReference>
<evidence type="ECO:0000313" key="5">
    <source>
        <dbReference type="EMBL" id="CAI8014185.1"/>
    </source>
</evidence>
<proteinExistence type="predicted"/>
<feature type="transmembrane region" description="Helical" evidence="3">
    <location>
        <begin position="103"/>
        <end position="130"/>
    </location>
</feature>
<dbReference type="Proteomes" id="UP001174909">
    <property type="component" value="Unassembled WGS sequence"/>
</dbReference>
<dbReference type="SUPFAM" id="SSF56112">
    <property type="entry name" value="Protein kinase-like (PK-like)"/>
    <property type="match status" value="1"/>
</dbReference>
<dbReference type="InterPro" id="IPR000719">
    <property type="entry name" value="Prot_kinase_dom"/>
</dbReference>
<keyword evidence="3" id="KW-0812">Transmembrane</keyword>
<keyword evidence="2" id="KW-0547">Nucleotide-binding</keyword>
<dbReference type="EMBL" id="CASHTH010001346">
    <property type="protein sequence ID" value="CAI8014185.1"/>
    <property type="molecule type" value="Genomic_DNA"/>
</dbReference>
<gene>
    <name evidence="5" type="ORF">GBAR_LOCUS8904</name>
</gene>
<dbReference type="GO" id="GO:0005524">
    <property type="term" value="F:ATP binding"/>
    <property type="evidence" value="ECO:0007669"/>
    <property type="project" value="UniProtKB-UniRule"/>
</dbReference>
<evidence type="ECO:0000259" key="4">
    <source>
        <dbReference type="PROSITE" id="PS50011"/>
    </source>
</evidence>
<dbReference type="InterPro" id="IPR011009">
    <property type="entry name" value="Kinase-like_dom_sf"/>
</dbReference>
<protein>
    <submittedName>
        <fullName evidence="5">Hepatocyte growth factor receptor</fullName>
    </submittedName>
</protein>
<keyword evidence="2" id="KW-0067">ATP-binding</keyword>
<dbReference type="GO" id="GO:0005886">
    <property type="term" value="C:plasma membrane"/>
    <property type="evidence" value="ECO:0007669"/>
    <property type="project" value="TreeGrafter"/>
</dbReference>
<keyword evidence="6" id="KW-1185">Reference proteome</keyword>
<dbReference type="GO" id="GO:0007169">
    <property type="term" value="P:cell surface receptor protein tyrosine kinase signaling pathway"/>
    <property type="evidence" value="ECO:0007669"/>
    <property type="project" value="TreeGrafter"/>
</dbReference>
<keyword evidence="5" id="KW-0675">Receptor</keyword>
<keyword evidence="3" id="KW-0472">Membrane</keyword>
<dbReference type="AlphaFoldDB" id="A0AA35WH80"/>
<dbReference type="Gene3D" id="3.30.200.20">
    <property type="entry name" value="Phosphorylase Kinase, domain 1"/>
    <property type="match status" value="1"/>
</dbReference>
<feature type="domain" description="Protein kinase" evidence="4">
    <location>
        <begin position="232"/>
        <end position="351"/>
    </location>
</feature>
<sequence>PIGLCETTCLEYTTRNSCLPFFAEVNKALNETGETGDLDAYTDCSANHSFLKGANESTNTCYQVLTGIETHPESTTGVVTTAYEVSVTQNDVTREGDNMRNIALAYVLPSVCAAVGTSIVVLLVLSGCYIRRLRKRSRCMGVTLAGDSYSHTNAFPQLLGVREIYSNRYTVPHCASEDDSREVERSILPVTASTTATSSGASNTTENSAVFQLDLADWAAVGEGVLIPFERVTITGHLGEGAFGYVVKGLLKDVHVNGREYHMPVAMKTLKNCASYAEMRGLLVESSLMHSFSHPHILSLRGLCLNPKSGAPYLVMPFMENGDLRKFLRKKADLTDGGASITSYPHVCLSC</sequence>
<feature type="binding site" evidence="2">
    <location>
        <position position="268"/>
    </location>
    <ligand>
        <name>ATP</name>
        <dbReference type="ChEBI" id="CHEBI:30616"/>
    </ligand>
</feature>
<dbReference type="PANTHER" id="PTHR24416">
    <property type="entry name" value="TYROSINE-PROTEIN KINASE RECEPTOR"/>
    <property type="match status" value="1"/>
</dbReference>
<reference evidence="5" key="1">
    <citation type="submission" date="2023-03" db="EMBL/GenBank/DDBJ databases">
        <authorList>
            <person name="Steffen K."/>
            <person name="Cardenas P."/>
        </authorList>
    </citation>
    <scope>NUCLEOTIDE SEQUENCE</scope>
</reference>
<dbReference type="GO" id="GO:0004714">
    <property type="term" value="F:transmembrane receptor protein tyrosine kinase activity"/>
    <property type="evidence" value="ECO:0007669"/>
    <property type="project" value="TreeGrafter"/>
</dbReference>
<dbReference type="PANTHER" id="PTHR24416:SF611">
    <property type="entry name" value="TYROSINE-PROTEIN KINASE TRANSMEMBRANE RECEPTOR ROR"/>
    <property type="match status" value="1"/>
</dbReference>
<comment type="subcellular location">
    <subcellularLocation>
        <location evidence="1">Membrane</location>
        <topology evidence="1">Single-pass membrane protein</topology>
    </subcellularLocation>
</comment>
<dbReference type="GO" id="GO:0043235">
    <property type="term" value="C:receptor complex"/>
    <property type="evidence" value="ECO:0007669"/>
    <property type="project" value="TreeGrafter"/>
</dbReference>
<organism evidence="5 6">
    <name type="scientific">Geodia barretti</name>
    <name type="common">Barrett's horny sponge</name>
    <dbReference type="NCBI Taxonomy" id="519541"/>
    <lineage>
        <taxon>Eukaryota</taxon>
        <taxon>Metazoa</taxon>
        <taxon>Porifera</taxon>
        <taxon>Demospongiae</taxon>
        <taxon>Heteroscleromorpha</taxon>
        <taxon>Tetractinellida</taxon>
        <taxon>Astrophorina</taxon>
        <taxon>Geodiidae</taxon>
        <taxon>Geodia</taxon>
    </lineage>
</organism>
<accession>A0AA35WH80</accession>
<keyword evidence="3" id="KW-1133">Transmembrane helix</keyword>
<dbReference type="InterPro" id="IPR050122">
    <property type="entry name" value="RTK"/>
</dbReference>
<dbReference type="PROSITE" id="PS00107">
    <property type="entry name" value="PROTEIN_KINASE_ATP"/>
    <property type="match status" value="1"/>
</dbReference>
<evidence type="ECO:0000256" key="3">
    <source>
        <dbReference type="SAM" id="Phobius"/>
    </source>
</evidence>